<dbReference type="SUPFAM" id="SSF52540">
    <property type="entry name" value="P-loop containing nucleoside triphosphate hydrolases"/>
    <property type="match status" value="1"/>
</dbReference>
<feature type="region of interest" description="Disordered" evidence="1">
    <location>
        <begin position="1"/>
        <end position="29"/>
    </location>
</feature>
<dbReference type="EMBL" id="JACGWY010000001">
    <property type="protein sequence ID" value="MBA8815715.1"/>
    <property type="molecule type" value="Genomic_DNA"/>
</dbReference>
<dbReference type="AlphaFoldDB" id="A0A7W3PKQ0"/>
<organism evidence="2 3">
    <name type="scientific">Microbacterium halimionae</name>
    <dbReference type="NCBI Taxonomy" id="1526413"/>
    <lineage>
        <taxon>Bacteria</taxon>
        <taxon>Bacillati</taxon>
        <taxon>Actinomycetota</taxon>
        <taxon>Actinomycetes</taxon>
        <taxon>Micrococcales</taxon>
        <taxon>Microbacteriaceae</taxon>
        <taxon>Microbacterium</taxon>
    </lineage>
</organism>
<accession>A0A7W3PKQ0</accession>
<comment type="caution">
    <text evidence="2">The sequence shown here is derived from an EMBL/GenBank/DDBJ whole genome shotgun (WGS) entry which is preliminary data.</text>
</comment>
<dbReference type="InterPro" id="IPR027417">
    <property type="entry name" value="P-loop_NTPase"/>
</dbReference>
<protein>
    <recommendedName>
        <fullName evidence="4">AAA family ATPase</fullName>
    </recommendedName>
</protein>
<keyword evidence="3" id="KW-1185">Reference proteome</keyword>
<evidence type="ECO:0000313" key="3">
    <source>
        <dbReference type="Proteomes" id="UP000526083"/>
    </source>
</evidence>
<dbReference type="Gene3D" id="3.40.50.300">
    <property type="entry name" value="P-loop containing nucleotide triphosphate hydrolases"/>
    <property type="match status" value="2"/>
</dbReference>
<evidence type="ECO:0000256" key="1">
    <source>
        <dbReference type="SAM" id="MobiDB-lite"/>
    </source>
</evidence>
<name>A0A7W3PKQ0_9MICO</name>
<dbReference type="PANTHER" id="PTHR10887:SF495">
    <property type="entry name" value="HELICASE SENATAXIN ISOFORM X1-RELATED"/>
    <property type="match status" value="1"/>
</dbReference>
<evidence type="ECO:0000313" key="2">
    <source>
        <dbReference type="EMBL" id="MBA8815715.1"/>
    </source>
</evidence>
<dbReference type="Proteomes" id="UP000526083">
    <property type="component" value="Unassembled WGS sequence"/>
</dbReference>
<proteinExistence type="predicted"/>
<dbReference type="PANTHER" id="PTHR10887">
    <property type="entry name" value="DNA2/NAM7 HELICASE FAMILY"/>
    <property type="match status" value="1"/>
</dbReference>
<gene>
    <name evidence="2" type="ORF">FHX48_000767</name>
</gene>
<dbReference type="InterPro" id="IPR045055">
    <property type="entry name" value="DNA2/NAM7-like"/>
</dbReference>
<evidence type="ECO:0008006" key="4">
    <source>
        <dbReference type="Google" id="ProtNLM"/>
    </source>
</evidence>
<reference evidence="2 3" key="1">
    <citation type="submission" date="2020-07" db="EMBL/GenBank/DDBJ databases">
        <title>Sequencing the genomes of 1000 actinobacteria strains.</title>
        <authorList>
            <person name="Klenk H.-P."/>
        </authorList>
    </citation>
    <scope>NUCLEOTIDE SEQUENCE [LARGE SCALE GENOMIC DNA]</scope>
    <source>
        <strain evidence="2 3">DSM 27576</strain>
    </source>
</reference>
<sequence>MWRTEGTAVSDEKDTPSSVNPSGLGLSEPGVVVTHIAEPERKRLREEAADLGGRSTLLHFSDTPEAGIDITKAHPGSLPQFLTGRATLLSNLFRDEVALRTARIAAERIAAKNVELRTARGMEAVHLGVGMAGWRIGGLTCASPVLLRPLAIRRHHTDFELKLHGSFSVNPELVHALGTHFGMRLDSAALAALAYDGNVFKPQPVIDHLRALTPHIASFTVKPRLIVSTFADVGSPMARDAANLDHPLLNALAGHPDDRARVMVRPPMPPAADPDHRSPAADTLLLDADGEQEAVLSRITAGHSLTVHTLPGTGGTQTVINAMGAMVQQGKRVLIVSARRSTLDGIRHRLSSIGLESLAVSPRHIRRDLIRAIGRNEKAEQHNVSEIDDALVRLRTVLRDYRSSLTVQHHSLGVCALDIVRKLTELASQSPAPSTTARFDVATLERLRDSRKSAAATLTASARLGEFRFGPDDSPWYGVSFAVTDEARAAHALAKRLHVQDTPSLIERGYELIAQTRMRPYRSIAELGEYLRLLQGIRETLDKFSPTVFERPLAELIKAHSPRKDTSVMSGANRRRLKNLSKEYVRPGVHVADMYESLVRIHEQRSQWQRFVEAGAIPEVPVGLADVSVAWQRVNADLGELDKILRRDGVNRLASLPIAQLVRTLAGLAAESSYFDNLVERAHLRTELAGLGLEPLLKELSVRHVSEKDVERELEFAWWQSALEHLLRTDRALLGANTAVVDRLERDYRLVDEAHAAAAGKLMAAQLATQWRIGIIDEEREASALKQALKQGVSSAAALTRTAPKLMRTLAPVWLASPYDVPEIPDTEMFDAVLIADAASLCLAEGAPALRRARQIVAFGDPVTQRPMPFRVASAAAADIEEEPEVPFDEVSLFERLSELFDVETLTHSYRAGGEDLAELVNDAFYGGEIVSLPWAGSYLGRGSLSVDYVEGGTGTPDPISGAVESPDAEVSRIVTLVTEHAVNRGSESLMVITASRRHAERVRAAIDEAFAGRGDVAEFVGRDTAEPFAVLTLEESVAESRDRVIFSLGFGLTRHGRVLSDFGDLSTPDGERLLTVGMTRARRSMVIVSSIRPSAFDDGRLEHGAATLMGILGNVASRQRSNQLEDLADPPTRVLARELRKLGIKVDVNYRGLLPLVAHFEGKAVVAESDPETRDESLRESLRLRPQILRRLGWHYVRVHAFDLYSDPALVAARIGGVLGITTDSSTITGATTQPLDVIE</sequence>